<proteinExistence type="predicted"/>
<dbReference type="AlphaFoldDB" id="R9PHC4"/>
<organism evidence="1 2">
    <name type="scientific">Agarivorans albus MKT 106</name>
    <dbReference type="NCBI Taxonomy" id="1331007"/>
    <lineage>
        <taxon>Bacteria</taxon>
        <taxon>Pseudomonadati</taxon>
        <taxon>Pseudomonadota</taxon>
        <taxon>Gammaproteobacteria</taxon>
        <taxon>Alteromonadales</taxon>
        <taxon>Alteromonadaceae</taxon>
        <taxon>Agarivorans</taxon>
    </lineage>
</organism>
<protein>
    <submittedName>
        <fullName evidence="1">Uncharacterized protein</fullName>
    </submittedName>
</protein>
<evidence type="ECO:0000313" key="2">
    <source>
        <dbReference type="Proteomes" id="UP000014461"/>
    </source>
</evidence>
<dbReference type="STRING" id="1331007.AALB_0812"/>
<gene>
    <name evidence="1" type="ORF">AALB_0812</name>
</gene>
<dbReference type="EMBL" id="BARX01000003">
    <property type="protein sequence ID" value="GAD00732.1"/>
    <property type="molecule type" value="Genomic_DNA"/>
</dbReference>
<evidence type="ECO:0000313" key="1">
    <source>
        <dbReference type="EMBL" id="GAD00732.1"/>
    </source>
</evidence>
<dbReference type="Proteomes" id="UP000014461">
    <property type="component" value="Unassembled WGS sequence"/>
</dbReference>
<keyword evidence="2" id="KW-1185">Reference proteome</keyword>
<sequence length="54" mass="6272">MPLLVPCCLIRVSYCAYTVQQSMRSKTHLVDFYSHEHGNGNVYTQKQENTVFSF</sequence>
<comment type="caution">
    <text evidence="1">The sequence shown here is derived from an EMBL/GenBank/DDBJ whole genome shotgun (WGS) entry which is preliminary data.</text>
</comment>
<accession>R9PHC4</accession>
<name>R9PHC4_AGAAL</name>
<reference evidence="1" key="1">
    <citation type="journal article" date="2013" name="Genome Announc.">
        <title>Draft Genome Sequence of Agarivorans albus Strain MKT 106T, an Agarolytic Marine Bacterium.</title>
        <authorList>
            <person name="Yasuike M."/>
            <person name="Nakamura Y."/>
            <person name="Kai W."/>
            <person name="Fujiwara A."/>
            <person name="Fukui Y."/>
            <person name="Satomi M."/>
            <person name="Sano M."/>
        </authorList>
    </citation>
    <scope>NUCLEOTIDE SEQUENCE [LARGE SCALE GENOMIC DNA]</scope>
</reference>